<protein>
    <submittedName>
        <fullName evidence="2">Uncharacterized protein</fullName>
    </submittedName>
</protein>
<evidence type="ECO:0000313" key="3">
    <source>
        <dbReference type="Proteomes" id="UP001138768"/>
    </source>
</evidence>
<keyword evidence="1" id="KW-0472">Membrane</keyword>
<dbReference type="Pfam" id="PF19911">
    <property type="entry name" value="DUF6384"/>
    <property type="match status" value="1"/>
</dbReference>
<evidence type="ECO:0000313" key="2">
    <source>
        <dbReference type="EMBL" id="MBK1619979.1"/>
    </source>
</evidence>
<reference evidence="2 3" key="1">
    <citation type="journal article" date="2020" name="Microorganisms">
        <title>Osmotic Adaptation and Compatible Solute Biosynthesis of Phototrophic Bacteria as Revealed from Genome Analyses.</title>
        <authorList>
            <person name="Imhoff J.F."/>
            <person name="Rahn T."/>
            <person name="Kunzel S."/>
            <person name="Keller A."/>
            <person name="Neulinger S.C."/>
        </authorList>
    </citation>
    <scope>NUCLEOTIDE SEQUENCE [LARGE SCALE GENOMIC DNA]</scope>
    <source>
        <strain evidence="2 3">DSM 25653</strain>
    </source>
</reference>
<proteinExistence type="predicted"/>
<dbReference type="InterPro" id="IPR045964">
    <property type="entry name" value="DUF6384"/>
</dbReference>
<dbReference type="Proteomes" id="UP001138768">
    <property type="component" value="Unassembled WGS sequence"/>
</dbReference>
<dbReference type="EMBL" id="NRRY01000029">
    <property type="protein sequence ID" value="MBK1619979.1"/>
    <property type="molecule type" value="Genomic_DNA"/>
</dbReference>
<accession>A0A9X1B5C2</accession>
<gene>
    <name evidence="2" type="ORF">CKO42_16335</name>
</gene>
<keyword evidence="1" id="KW-1133">Transmembrane helix</keyword>
<evidence type="ECO:0000256" key="1">
    <source>
        <dbReference type="SAM" id="Phobius"/>
    </source>
</evidence>
<keyword evidence="1" id="KW-0812">Transmembrane</keyword>
<name>A0A9X1B5C2_9GAMM</name>
<sequence length="298" mass="33138">MGAAAVTAPLDDMMLAMDVVDTLRRQQRLVEQELDSGQREAALKARLKRVYQAQGIEVSEAVLAEGVRALREDRFVYQPPAPSFAVTLARIYVSRSTWGKWLLGGLALLLLLFVAWYLLVVMPRQALPGDLEERHAQVRELARSQTVDAQADQLLAAAQQALREGETGRARDQLIQLEQLRDQLAVGYQLRVVNQPGVRSGVWRIPEANPDTRNYYLIVEAIGAGGRPIPVPVRNEETGKIERVERWGLRVDQKTFERVAADKQDDGIIQDDLLGSKAPGALEPDYRVPASGAAITEW</sequence>
<organism evidence="2 3">
    <name type="scientific">Lamprobacter modestohalophilus</name>
    <dbReference type="NCBI Taxonomy" id="1064514"/>
    <lineage>
        <taxon>Bacteria</taxon>
        <taxon>Pseudomonadati</taxon>
        <taxon>Pseudomonadota</taxon>
        <taxon>Gammaproteobacteria</taxon>
        <taxon>Chromatiales</taxon>
        <taxon>Chromatiaceae</taxon>
        <taxon>Lamprobacter</taxon>
    </lineage>
</organism>
<feature type="transmembrane region" description="Helical" evidence="1">
    <location>
        <begin position="101"/>
        <end position="119"/>
    </location>
</feature>
<dbReference type="AlphaFoldDB" id="A0A9X1B5C2"/>
<comment type="caution">
    <text evidence="2">The sequence shown here is derived from an EMBL/GenBank/DDBJ whole genome shotgun (WGS) entry which is preliminary data.</text>
</comment>
<keyword evidence="3" id="KW-1185">Reference proteome</keyword>